<evidence type="ECO:0000313" key="2">
    <source>
        <dbReference type="Proteomes" id="UP000060699"/>
    </source>
</evidence>
<reference evidence="1 2" key="1">
    <citation type="submission" date="2015-12" db="EMBL/GenBank/DDBJ databases">
        <title>Complete genome of Roseateles depolymerans KCTC 42856.</title>
        <authorList>
            <person name="Kim K.M."/>
        </authorList>
    </citation>
    <scope>NUCLEOTIDE SEQUENCE [LARGE SCALE GENOMIC DNA]</scope>
    <source>
        <strain evidence="1 2">KCTC 42856</strain>
    </source>
</reference>
<keyword evidence="2" id="KW-1185">Reference proteome</keyword>
<organism evidence="1 2">
    <name type="scientific">Roseateles depolymerans</name>
    <dbReference type="NCBI Taxonomy" id="76731"/>
    <lineage>
        <taxon>Bacteria</taxon>
        <taxon>Pseudomonadati</taxon>
        <taxon>Pseudomonadota</taxon>
        <taxon>Betaproteobacteria</taxon>
        <taxon>Burkholderiales</taxon>
        <taxon>Sphaerotilaceae</taxon>
        <taxon>Roseateles</taxon>
    </lineage>
</organism>
<name>A0A0U3N4N6_9BURK</name>
<dbReference type="OrthoDB" id="9157083at2"/>
<dbReference type="EMBL" id="CP013729">
    <property type="protein sequence ID" value="ALV07179.1"/>
    <property type="molecule type" value="Genomic_DNA"/>
</dbReference>
<protein>
    <submittedName>
        <fullName evidence="1">Uncharacterized protein</fullName>
    </submittedName>
</protein>
<dbReference type="AlphaFoldDB" id="A0A0U3N4N6"/>
<proteinExistence type="predicted"/>
<dbReference type="KEGG" id="rdp:RD2015_2714"/>
<dbReference type="RefSeq" id="WP_058935343.1">
    <property type="nucleotide sequence ID" value="NZ_CP013729.1"/>
</dbReference>
<evidence type="ECO:0000313" key="1">
    <source>
        <dbReference type="EMBL" id="ALV07179.1"/>
    </source>
</evidence>
<dbReference type="Proteomes" id="UP000060699">
    <property type="component" value="Chromosome"/>
</dbReference>
<gene>
    <name evidence="1" type="ORF">RD2015_2714</name>
</gene>
<sequence length="99" mass="10062">MSKSSATTSALSSTAVSGVAGLMLGQIVLALAIHHGRSVEGLGFALVFLVAGGAAVACFLGHRHQVRRPRTEPAPMRLWIAALAAGVMLSMWLAGAVGP</sequence>
<accession>A0A0U3N4N6</accession>